<evidence type="ECO:0000313" key="11">
    <source>
        <dbReference type="EnsemblPlants" id="AES94781"/>
    </source>
</evidence>
<keyword evidence="12" id="KW-1185">Reference proteome</keyword>
<reference evidence="13" key="4">
    <citation type="journal article" date="2018" name="Nat. Plants">
        <title>Whole-genome landscape of Medicago truncatula symbiotic genes.</title>
        <authorList>
            <person name="Pecrix Y."/>
            <person name="Staton S.E."/>
            <person name="Sallet E."/>
            <person name="Lelandais-Briere C."/>
            <person name="Moreau S."/>
            <person name="Carrere S."/>
            <person name="Blein T."/>
            <person name="Jardinaud M.F."/>
            <person name="Latrasse D."/>
            <person name="Zouine M."/>
            <person name="Zahm M."/>
            <person name="Kreplak J."/>
            <person name="Mayjonade B."/>
            <person name="Satge C."/>
            <person name="Perez M."/>
            <person name="Cauet S."/>
            <person name="Marande W."/>
            <person name="Chantry-Darmon C."/>
            <person name="Lopez-Roques C."/>
            <person name="Bouchez O."/>
            <person name="Berard A."/>
            <person name="Debelle F."/>
            <person name="Munos S."/>
            <person name="Bendahmane A."/>
            <person name="Berges H."/>
            <person name="Niebel A."/>
            <person name="Buitink J."/>
            <person name="Frugier F."/>
            <person name="Benhamed M."/>
            <person name="Crespi M."/>
            <person name="Gouzy J."/>
            <person name="Gamas P."/>
        </authorList>
    </citation>
    <scope>NUCLEOTIDE SEQUENCE [LARGE SCALE GENOMIC DNA]</scope>
    <source>
        <strain evidence="13">cv. Jemalong A17</strain>
    </source>
</reference>
<dbReference type="PANTHER" id="PTHR10994">
    <property type="entry name" value="RETICULON"/>
    <property type="match status" value="1"/>
</dbReference>
<dbReference type="InterPro" id="IPR003388">
    <property type="entry name" value="Reticulon"/>
</dbReference>
<gene>
    <name evidence="11" type="primary">11421792</name>
    <name evidence="9" type="ordered locus">MTR_5g018250</name>
    <name evidence="10" type="ORF">MtrunA17_Chr5g0402811</name>
</gene>
<sequence>MSTEATAETKPFTTPSHTSGNNFVSQDSGNDIMNDIVLWRRKKLSAIVLIVATSSWMLLEVCQFNFLTLISWLAIFVVTSIFLYSNMLTFFGKEPPNLLRLELKEETATRMAKTVRAWIEKSIRWLFVVSIKEDWPVFVGVMVRLLAISYVGTCMDFLTFIYIGILTGMTLPITYMKNEDKIKRCMEWLREKYKKSYEIIDEKAINKFKSRILNDEKQKEKKIE</sequence>
<dbReference type="EMBL" id="CM001221">
    <property type="protein sequence ID" value="AES94781.1"/>
    <property type="molecule type" value="Genomic_DNA"/>
</dbReference>
<dbReference type="EMBL" id="PSQE01000005">
    <property type="protein sequence ID" value="RHN54081.1"/>
    <property type="molecule type" value="Genomic_DNA"/>
</dbReference>
<evidence type="ECO:0000256" key="6">
    <source>
        <dbReference type="RuleBase" id="RU363132"/>
    </source>
</evidence>
<keyword evidence="5 6" id="KW-0472">Membrane</keyword>
<dbReference type="OMA" id="MNDIVLW"/>
<dbReference type="Gramene" id="rna29064">
    <property type="protein sequence ID" value="RHN54081.1"/>
    <property type="gene ID" value="gene29064"/>
</dbReference>
<dbReference type="GO" id="GO:0005789">
    <property type="term" value="C:endoplasmic reticulum membrane"/>
    <property type="evidence" value="ECO:0007669"/>
    <property type="project" value="UniProtKB-SubCell"/>
</dbReference>
<feature type="domain" description="Reticulon" evidence="8">
    <location>
        <begin position="33"/>
        <end position="221"/>
    </location>
</feature>
<dbReference type="PANTHER" id="PTHR10994:SF145">
    <property type="entry name" value="RETICULON-LIKE PROTEIN B13"/>
    <property type="match status" value="1"/>
</dbReference>
<reference evidence="11" key="3">
    <citation type="submission" date="2015-04" db="UniProtKB">
        <authorList>
            <consortium name="EnsemblPlants"/>
        </authorList>
    </citation>
    <scope>IDENTIFICATION</scope>
    <source>
        <strain evidence="11">cv. Jemalong A17</strain>
    </source>
</reference>
<keyword evidence="4 6" id="KW-1133">Transmembrane helix</keyword>
<dbReference type="STRING" id="3880.G7K9D8"/>
<proteinExistence type="predicted"/>
<evidence type="ECO:0000259" key="8">
    <source>
        <dbReference type="PROSITE" id="PS50845"/>
    </source>
</evidence>
<evidence type="ECO:0000313" key="10">
    <source>
        <dbReference type="EMBL" id="RHN54081.1"/>
    </source>
</evidence>
<reference evidence="9 12" key="2">
    <citation type="journal article" date="2014" name="BMC Genomics">
        <title>An improved genome release (version Mt4.0) for the model legume Medicago truncatula.</title>
        <authorList>
            <person name="Tang H."/>
            <person name="Krishnakumar V."/>
            <person name="Bidwell S."/>
            <person name="Rosen B."/>
            <person name="Chan A."/>
            <person name="Zhou S."/>
            <person name="Gentzbittel L."/>
            <person name="Childs K.L."/>
            <person name="Yandell M."/>
            <person name="Gundlach H."/>
            <person name="Mayer K.F."/>
            <person name="Schwartz D.C."/>
            <person name="Town C.D."/>
        </authorList>
    </citation>
    <scope>GENOME REANNOTATION</scope>
    <source>
        <strain evidence="11 12">cv. Jemalong A17</strain>
    </source>
</reference>
<dbReference type="InterPro" id="IPR045064">
    <property type="entry name" value="Reticulon-like"/>
</dbReference>
<dbReference type="OrthoDB" id="567788at2759"/>
<dbReference type="eggNOG" id="KOG1792">
    <property type="taxonomic scope" value="Eukaryota"/>
</dbReference>
<evidence type="ECO:0000313" key="9">
    <source>
        <dbReference type="EMBL" id="AES94781.1"/>
    </source>
</evidence>
<dbReference type="PaxDb" id="3880-AES94781"/>
<feature type="transmembrane region" description="Helical" evidence="6">
    <location>
        <begin position="157"/>
        <end position="176"/>
    </location>
</feature>
<dbReference type="HOGENOM" id="CLU_066344_2_1_1"/>
<feature type="transmembrane region" description="Helical" evidence="6">
    <location>
        <begin position="44"/>
        <end position="66"/>
    </location>
</feature>
<protein>
    <recommendedName>
        <fullName evidence="6">Reticulon-like protein</fullName>
    </recommendedName>
</protein>
<evidence type="ECO:0000256" key="3">
    <source>
        <dbReference type="ARBA" id="ARBA00022824"/>
    </source>
</evidence>
<evidence type="ECO:0000256" key="2">
    <source>
        <dbReference type="ARBA" id="ARBA00022692"/>
    </source>
</evidence>
<dbReference type="PROSITE" id="PS50845">
    <property type="entry name" value="RETICULON"/>
    <property type="match status" value="1"/>
</dbReference>
<feature type="transmembrane region" description="Helical" evidence="6">
    <location>
        <begin position="72"/>
        <end position="91"/>
    </location>
</feature>
<keyword evidence="3 6" id="KW-0256">Endoplasmic reticulum</keyword>
<organism evidence="9 12">
    <name type="scientific">Medicago truncatula</name>
    <name type="common">Barrel medic</name>
    <name type="synonym">Medicago tribuloides</name>
    <dbReference type="NCBI Taxonomy" id="3880"/>
    <lineage>
        <taxon>Eukaryota</taxon>
        <taxon>Viridiplantae</taxon>
        <taxon>Streptophyta</taxon>
        <taxon>Embryophyta</taxon>
        <taxon>Tracheophyta</taxon>
        <taxon>Spermatophyta</taxon>
        <taxon>Magnoliopsida</taxon>
        <taxon>eudicotyledons</taxon>
        <taxon>Gunneridae</taxon>
        <taxon>Pentapetalae</taxon>
        <taxon>rosids</taxon>
        <taxon>fabids</taxon>
        <taxon>Fabales</taxon>
        <taxon>Fabaceae</taxon>
        <taxon>Papilionoideae</taxon>
        <taxon>50 kb inversion clade</taxon>
        <taxon>NPAAA clade</taxon>
        <taxon>Hologalegina</taxon>
        <taxon>IRL clade</taxon>
        <taxon>Trifolieae</taxon>
        <taxon>Medicago</taxon>
    </lineage>
</organism>
<comment type="subcellular location">
    <subcellularLocation>
        <location evidence="1 6">Endoplasmic reticulum membrane</location>
        <topology evidence="1 6">Multi-pass membrane protein</topology>
    </subcellularLocation>
</comment>
<name>G7K9D8_MEDTR</name>
<dbReference type="Pfam" id="PF02453">
    <property type="entry name" value="Reticulon"/>
    <property type="match status" value="1"/>
</dbReference>
<dbReference type="Proteomes" id="UP000265566">
    <property type="component" value="Chromosome 5"/>
</dbReference>
<dbReference type="KEGG" id="mtr:11421792"/>
<dbReference type="EnsemblPlants" id="AES94781">
    <property type="protein sequence ID" value="AES94781"/>
    <property type="gene ID" value="MTR_5g018250"/>
</dbReference>
<evidence type="ECO:0000313" key="13">
    <source>
        <dbReference type="Proteomes" id="UP000265566"/>
    </source>
</evidence>
<evidence type="ECO:0000256" key="1">
    <source>
        <dbReference type="ARBA" id="ARBA00004477"/>
    </source>
</evidence>
<dbReference type="AlphaFoldDB" id="G7K9D8"/>
<reference evidence="10" key="5">
    <citation type="journal article" date="2018" name="Nat. Plants">
        <title>Whole-genome landscape of Medicago truncatula symbiotic genes.</title>
        <authorList>
            <person name="Pecrix Y."/>
            <person name="Gamas P."/>
            <person name="Carrere S."/>
        </authorList>
    </citation>
    <scope>NUCLEOTIDE SEQUENCE</scope>
    <source>
        <tissue evidence="10">Leaves</tissue>
    </source>
</reference>
<reference evidence="9 12" key="1">
    <citation type="journal article" date="2011" name="Nature">
        <title>The Medicago genome provides insight into the evolution of rhizobial symbioses.</title>
        <authorList>
            <person name="Young N.D."/>
            <person name="Debelle F."/>
            <person name="Oldroyd G.E."/>
            <person name="Geurts R."/>
            <person name="Cannon S.B."/>
            <person name="Udvardi M.K."/>
            <person name="Benedito V.A."/>
            <person name="Mayer K.F."/>
            <person name="Gouzy J."/>
            <person name="Schoof H."/>
            <person name="Van de Peer Y."/>
            <person name="Proost S."/>
            <person name="Cook D.R."/>
            <person name="Meyers B.C."/>
            <person name="Spannagl M."/>
            <person name="Cheung F."/>
            <person name="De Mita S."/>
            <person name="Krishnakumar V."/>
            <person name="Gundlach H."/>
            <person name="Zhou S."/>
            <person name="Mudge J."/>
            <person name="Bharti A.K."/>
            <person name="Murray J.D."/>
            <person name="Naoumkina M.A."/>
            <person name="Rosen B."/>
            <person name="Silverstein K.A."/>
            <person name="Tang H."/>
            <person name="Rombauts S."/>
            <person name="Zhao P.X."/>
            <person name="Zhou P."/>
            <person name="Barbe V."/>
            <person name="Bardou P."/>
            <person name="Bechner M."/>
            <person name="Bellec A."/>
            <person name="Berger A."/>
            <person name="Berges H."/>
            <person name="Bidwell S."/>
            <person name="Bisseling T."/>
            <person name="Choisne N."/>
            <person name="Couloux A."/>
            <person name="Denny R."/>
            <person name="Deshpande S."/>
            <person name="Dai X."/>
            <person name="Doyle J.J."/>
            <person name="Dudez A.M."/>
            <person name="Farmer A.D."/>
            <person name="Fouteau S."/>
            <person name="Franken C."/>
            <person name="Gibelin C."/>
            <person name="Gish J."/>
            <person name="Goldstein S."/>
            <person name="Gonzalez A.J."/>
            <person name="Green P.J."/>
            <person name="Hallab A."/>
            <person name="Hartog M."/>
            <person name="Hua A."/>
            <person name="Humphray S.J."/>
            <person name="Jeong D.H."/>
            <person name="Jing Y."/>
            <person name="Jocker A."/>
            <person name="Kenton S.M."/>
            <person name="Kim D.J."/>
            <person name="Klee K."/>
            <person name="Lai H."/>
            <person name="Lang C."/>
            <person name="Lin S."/>
            <person name="Macmil S.L."/>
            <person name="Magdelenat G."/>
            <person name="Matthews L."/>
            <person name="McCorrison J."/>
            <person name="Monaghan E.L."/>
            <person name="Mun J.H."/>
            <person name="Najar F.Z."/>
            <person name="Nicholson C."/>
            <person name="Noirot C."/>
            <person name="O'Bleness M."/>
            <person name="Paule C.R."/>
            <person name="Poulain J."/>
            <person name="Prion F."/>
            <person name="Qin B."/>
            <person name="Qu C."/>
            <person name="Retzel E.F."/>
            <person name="Riddle C."/>
            <person name="Sallet E."/>
            <person name="Samain S."/>
            <person name="Samson N."/>
            <person name="Sanders I."/>
            <person name="Saurat O."/>
            <person name="Scarpelli C."/>
            <person name="Schiex T."/>
            <person name="Segurens B."/>
            <person name="Severin A.J."/>
            <person name="Sherrier D.J."/>
            <person name="Shi R."/>
            <person name="Sims S."/>
            <person name="Singer S.R."/>
            <person name="Sinharoy S."/>
            <person name="Sterck L."/>
            <person name="Viollet A."/>
            <person name="Wang B.B."/>
            <person name="Wang K."/>
            <person name="Wang M."/>
            <person name="Wang X."/>
            <person name="Warfsmann J."/>
            <person name="Weissenbach J."/>
            <person name="White D.D."/>
            <person name="White J.D."/>
            <person name="Wiley G.B."/>
            <person name="Wincker P."/>
            <person name="Xing Y."/>
            <person name="Yang L."/>
            <person name="Yao Z."/>
            <person name="Ying F."/>
            <person name="Zhai J."/>
            <person name="Zhou L."/>
            <person name="Zuber A."/>
            <person name="Denarie J."/>
            <person name="Dixon R.A."/>
            <person name="May G.D."/>
            <person name="Schwartz D.C."/>
            <person name="Rogers J."/>
            <person name="Quetier F."/>
            <person name="Town C.D."/>
            <person name="Roe B.A."/>
        </authorList>
    </citation>
    <scope>NUCLEOTIDE SEQUENCE [LARGE SCALE GENOMIC DNA]</scope>
    <source>
        <strain evidence="9">A17</strain>
        <strain evidence="11 12">cv. Jemalong A17</strain>
    </source>
</reference>
<dbReference type="Proteomes" id="UP000002051">
    <property type="component" value="Chromosome 5"/>
</dbReference>
<evidence type="ECO:0000256" key="7">
    <source>
        <dbReference type="SAM" id="MobiDB-lite"/>
    </source>
</evidence>
<evidence type="ECO:0000313" key="12">
    <source>
        <dbReference type="Proteomes" id="UP000002051"/>
    </source>
</evidence>
<feature type="region of interest" description="Disordered" evidence="7">
    <location>
        <begin position="1"/>
        <end position="25"/>
    </location>
</feature>
<accession>G7K9D8</accession>
<feature type="transmembrane region" description="Helical" evidence="6">
    <location>
        <begin position="134"/>
        <end position="151"/>
    </location>
</feature>
<evidence type="ECO:0000256" key="5">
    <source>
        <dbReference type="ARBA" id="ARBA00023136"/>
    </source>
</evidence>
<evidence type="ECO:0000256" key="4">
    <source>
        <dbReference type="ARBA" id="ARBA00022989"/>
    </source>
</evidence>
<keyword evidence="2 6" id="KW-0812">Transmembrane</keyword>
<dbReference type="GO" id="GO:0009617">
    <property type="term" value="P:response to bacterium"/>
    <property type="evidence" value="ECO:0007669"/>
    <property type="project" value="InterPro"/>
</dbReference>